<evidence type="ECO:0000313" key="6">
    <source>
        <dbReference type="Proteomes" id="UP000694569"/>
    </source>
</evidence>
<feature type="chain" id="PRO_5034589391" description="Ig-like domain-containing protein" evidence="3">
    <location>
        <begin position="24"/>
        <end position="209"/>
    </location>
</feature>
<dbReference type="Proteomes" id="UP000694569">
    <property type="component" value="Unplaced"/>
</dbReference>
<evidence type="ECO:0000259" key="4">
    <source>
        <dbReference type="PROSITE" id="PS50835"/>
    </source>
</evidence>
<dbReference type="InterPro" id="IPR007110">
    <property type="entry name" value="Ig-like_dom"/>
</dbReference>
<evidence type="ECO:0000256" key="1">
    <source>
        <dbReference type="ARBA" id="ARBA00023319"/>
    </source>
</evidence>
<dbReference type="InterPro" id="IPR036179">
    <property type="entry name" value="Ig-like_dom_sf"/>
</dbReference>
<evidence type="ECO:0000256" key="3">
    <source>
        <dbReference type="SAM" id="SignalP"/>
    </source>
</evidence>
<dbReference type="GO" id="GO:0050868">
    <property type="term" value="P:negative regulation of T cell activation"/>
    <property type="evidence" value="ECO:0007669"/>
    <property type="project" value="InterPro"/>
</dbReference>
<protein>
    <recommendedName>
        <fullName evidence="4">Ig-like domain-containing protein</fullName>
    </recommendedName>
</protein>
<dbReference type="Ensembl" id="ENSLLET00000041119.1">
    <property type="protein sequence ID" value="ENSLLEP00000039531.1"/>
    <property type="gene ID" value="ENSLLEG00000025136.1"/>
</dbReference>
<dbReference type="GO" id="GO:0005102">
    <property type="term" value="F:signaling receptor binding"/>
    <property type="evidence" value="ECO:0007669"/>
    <property type="project" value="InterPro"/>
</dbReference>
<dbReference type="GO" id="GO:0009986">
    <property type="term" value="C:cell surface"/>
    <property type="evidence" value="ECO:0007669"/>
    <property type="project" value="TreeGrafter"/>
</dbReference>
<dbReference type="AlphaFoldDB" id="A0A8C5QKC3"/>
<dbReference type="InterPro" id="IPR003599">
    <property type="entry name" value="Ig_sub"/>
</dbReference>
<feature type="transmembrane region" description="Helical" evidence="2">
    <location>
        <begin position="134"/>
        <end position="154"/>
    </location>
</feature>
<keyword evidence="2" id="KW-1133">Transmembrane helix</keyword>
<evidence type="ECO:0000313" key="5">
    <source>
        <dbReference type="Ensembl" id="ENSLLEP00000039531.1"/>
    </source>
</evidence>
<dbReference type="PROSITE" id="PS50835">
    <property type="entry name" value="IG_LIKE"/>
    <property type="match status" value="1"/>
</dbReference>
<reference evidence="5" key="2">
    <citation type="submission" date="2025-09" db="UniProtKB">
        <authorList>
            <consortium name="Ensembl"/>
        </authorList>
    </citation>
    <scope>IDENTIFICATION</scope>
</reference>
<keyword evidence="2" id="KW-0472">Membrane</keyword>
<sequence length="209" mass="23344">MRAFPPAVPALYCCLIHVTGVLAGLHVKTHNVTATVGSDVTLRCELSSNVAKVIQVNWKLCDGPFISSHLLDKEHIAPEFARKVTLTDEYGITIRNVTYSDTNIYCCTFSIFPLGSLTGEIFLQVTERNTERSLFLWVALGALILPIIGIAIVISCKRKSRWQPNNSDQNDYTRPAFPMIEASVPATDRETEGGHNEQEYFNILLYQQP</sequence>
<dbReference type="Gene3D" id="2.60.40.10">
    <property type="entry name" value="Immunoglobulins"/>
    <property type="match status" value="1"/>
</dbReference>
<dbReference type="Pfam" id="PF00047">
    <property type="entry name" value="ig"/>
    <property type="match status" value="1"/>
</dbReference>
<keyword evidence="6" id="KW-1185">Reference proteome</keyword>
<dbReference type="InterPro" id="IPR013783">
    <property type="entry name" value="Ig-like_fold"/>
</dbReference>
<dbReference type="InterPro" id="IPR042948">
    <property type="entry name" value="TIGIT"/>
</dbReference>
<dbReference type="SMART" id="SM00409">
    <property type="entry name" value="IG"/>
    <property type="match status" value="1"/>
</dbReference>
<dbReference type="GO" id="GO:0032695">
    <property type="term" value="P:negative regulation of interleukin-12 production"/>
    <property type="evidence" value="ECO:0007669"/>
    <property type="project" value="TreeGrafter"/>
</dbReference>
<organism evidence="5 6">
    <name type="scientific">Leptobrachium leishanense</name>
    <name type="common">Leishan spiny toad</name>
    <dbReference type="NCBI Taxonomy" id="445787"/>
    <lineage>
        <taxon>Eukaryota</taxon>
        <taxon>Metazoa</taxon>
        <taxon>Chordata</taxon>
        <taxon>Craniata</taxon>
        <taxon>Vertebrata</taxon>
        <taxon>Euteleostomi</taxon>
        <taxon>Amphibia</taxon>
        <taxon>Batrachia</taxon>
        <taxon>Anura</taxon>
        <taxon>Pelobatoidea</taxon>
        <taxon>Megophryidae</taxon>
        <taxon>Leptobrachium</taxon>
    </lineage>
</organism>
<keyword evidence="3" id="KW-0732">Signal</keyword>
<dbReference type="SUPFAM" id="SSF48726">
    <property type="entry name" value="Immunoglobulin"/>
    <property type="match status" value="1"/>
</dbReference>
<accession>A0A8C5QKC3</accession>
<dbReference type="OrthoDB" id="9948163at2759"/>
<dbReference type="GO" id="GO:0032733">
    <property type="term" value="P:positive regulation of interleukin-10 production"/>
    <property type="evidence" value="ECO:0007669"/>
    <property type="project" value="TreeGrafter"/>
</dbReference>
<keyword evidence="2" id="KW-0812">Transmembrane</keyword>
<feature type="domain" description="Ig-like" evidence="4">
    <location>
        <begin position="6"/>
        <end position="108"/>
    </location>
</feature>
<dbReference type="InterPro" id="IPR013151">
    <property type="entry name" value="Immunoglobulin_dom"/>
</dbReference>
<keyword evidence="1" id="KW-0393">Immunoglobulin domain</keyword>
<dbReference type="PANTHER" id="PTHR47734">
    <property type="entry name" value="T-CELL IMMUNORECEPTOR WITH IG AND ITIM DOMAINS PROTEIN, TIGIT"/>
    <property type="match status" value="1"/>
</dbReference>
<dbReference type="PANTHER" id="PTHR47734:SF1">
    <property type="entry name" value="T-CELL IMMUNORECEPTOR WITH IG AND ITIM DOMAINS"/>
    <property type="match status" value="1"/>
</dbReference>
<reference evidence="5" key="1">
    <citation type="submission" date="2025-08" db="UniProtKB">
        <authorList>
            <consortium name="Ensembl"/>
        </authorList>
    </citation>
    <scope>IDENTIFICATION</scope>
</reference>
<evidence type="ECO:0000256" key="2">
    <source>
        <dbReference type="SAM" id="Phobius"/>
    </source>
</evidence>
<name>A0A8C5QKC3_9ANUR</name>
<proteinExistence type="predicted"/>
<feature type="signal peptide" evidence="3">
    <location>
        <begin position="1"/>
        <end position="23"/>
    </location>
</feature>